<dbReference type="OrthoDB" id="2046111at2"/>
<evidence type="ECO:0000313" key="2">
    <source>
        <dbReference type="Proteomes" id="UP000463470"/>
    </source>
</evidence>
<dbReference type="InterPro" id="IPR011664">
    <property type="entry name" value="Abi_system_AbiD/AbiF-like"/>
</dbReference>
<accession>A0A845L3G2</accession>
<sequence length="326" mass="38166">MTKVKSIDSLMKYLRDKHHISISGSTHKRKLRNIGYYHGYKGYRFIKNPNKQIPYTDFNQILSVNTFDMELKALFYPQIMFIETAIKNYVLEVVLNHGKTDSFDIIFETLLTYYKVHQVGTTEYKKALNKRLQLRNKFYSALARDYSYDKQVVQHFYHSDRYVPIWAIFEVISLGEFGNFVSCLNPNIKRDVSVSLGLNQSFDSNRKMTEGIIFLIKDLRNSIAHNDVIFDTRFNSINPNRSLVKALINDTGIPNITFNTIVDFVILLVYIQKHLYIAKTDLAKIVSRFENSINHFRTQIPISVYNTIFYTDTRNKLNALKSFIKS</sequence>
<dbReference type="RefSeq" id="WP_161257476.1">
    <property type="nucleotide sequence ID" value="NZ_WXEY01000006.1"/>
</dbReference>
<organism evidence="1 2">
    <name type="scientific">Heliomicrobium undosum</name>
    <dbReference type="NCBI Taxonomy" id="121734"/>
    <lineage>
        <taxon>Bacteria</taxon>
        <taxon>Bacillati</taxon>
        <taxon>Bacillota</taxon>
        <taxon>Clostridia</taxon>
        <taxon>Eubacteriales</taxon>
        <taxon>Heliobacteriaceae</taxon>
        <taxon>Heliomicrobium</taxon>
    </lineage>
</organism>
<dbReference type="EMBL" id="WXEY01000006">
    <property type="protein sequence ID" value="MZP29649.1"/>
    <property type="molecule type" value="Genomic_DNA"/>
</dbReference>
<evidence type="ECO:0000313" key="1">
    <source>
        <dbReference type="EMBL" id="MZP29649.1"/>
    </source>
</evidence>
<dbReference type="Proteomes" id="UP000463470">
    <property type="component" value="Unassembled WGS sequence"/>
</dbReference>
<keyword evidence="2" id="KW-1185">Reference proteome</keyword>
<proteinExistence type="predicted"/>
<gene>
    <name evidence="1" type="ORF">GTO91_08015</name>
</gene>
<reference evidence="1 2" key="1">
    <citation type="submission" date="2020-01" db="EMBL/GenBank/DDBJ databases">
        <title>Whole-genome sequence of Heliobacterium undosum DSM 13378.</title>
        <authorList>
            <person name="Kyndt J.A."/>
            <person name="Meyer T.E."/>
        </authorList>
    </citation>
    <scope>NUCLEOTIDE SEQUENCE [LARGE SCALE GENOMIC DNA]</scope>
    <source>
        <strain evidence="1 2">DSM 13378</strain>
    </source>
</reference>
<comment type="caution">
    <text evidence="1">The sequence shown here is derived from an EMBL/GenBank/DDBJ whole genome shotgun (WGS) entry which is preliminary data.</text>
</comment>
<dbReference type="AlphaFoldDB" id="A0A845L3G2"/>
<protein>
    <submittedName>
        <fullName evidence="1">Abi family protein</fullName>
    </submittedName>
</protein>
<dbReference type="Pfam" id="PF07751">
    <property type="entry name" value="Abi_2"/>
    <property type="match status" value="1"/>
</dbReference>
<name>A0A845L3G2_9FIRM</name>